<feature type="domain" description="DUF2786" evidence="2">
    <location>
        <begin position="9"/>
        <end position="47"/>
    </location>
</feature>
<dbReference type="Pfam" id="PF10979">
    <property type="entry name" value="DUF2786"/>
    <property type="match status" value="1"/>
</dbReference>
<proteinExistence type="predicted"/>
<reference evidence="4" key="1">
    <citation type="submission" date="2020-05" db="EMBL/GenBank/DDBJ databases">
        <authorList>
            <person name="Chiriac C."/>
            <person name="Salcher M."/>
            <person name="Ghai R."/>
            <person name="Kavagutti S V."/>
        </authorList>
    </citation>
    <scope>NUCLEOTIDE SEQUENCE</scope>
</reference>
<dbReference type="EMBL" id="CAFBPN010000021">
    <property type="protein sequence ID" value="CAB5016273.1"/>
    <property type="molecule type" value="Genomic_DNA"/>
</dbReference>
<evidence type="ECO:0000313" key="4">
    <source>
        <dbReference type="EMBL" id="CAB5064567.1"/>
    </source>
</evidence>
<evidence type="ECO:0000259" key="2">
    <source>
        <dbReference type="Pfam" id="PF10979"/>
    </source>
</evidence>
<accession>A0A6J7UKN6</accession>
<protein>
    <submittedName>
        <fullName evidence="4">Unannotated protein</fullName>
    </submittedName>
</protein>
<evidence type="ECO:0000313" key="3">
    <source>
        <dbReference type="EMBL" id="CAB5016273.1"/>
    </source>
</evidence>
<dbReference type="AlphaFoldDB" id="A0A6J7UKN6"/>
<feature type="region of interest" description="Disordered" evidence="1">
    <location>
        <begin position="186"/>
        <end position="237"/>
    </location>
</feature>
<organism evidence="4">
    <name type="scientific">freshwater metagenome</name>
    <dbReference type="NCBI Taxonomy" id="449393"/>
    <lineage>
        <taxon>unclassified sequences</taxon>
        <taxon>metagenomes</taxon>
        <taxon>ecological metagenomes</taxon>
    </lineage>
</organism>
<name>A0A6J7UKN6_9ZZZZ</name>
<dbReference type="EMBL" id="CAFBQU010000015">
    <property type="protein sequence ID" value="CAB5064567.1"/>
    <property type="molecule type" value="Genomic_DNA"/>
</dbReference>
<sequence length="237" mass="26095">MADDSSALRQKIRAILERANHPNTPQAEAETALALAFRLMQKHNISESDFISDNASTHHSSITSQRFVLAGPYRVRRGALLHVISLAVNCASYRDMMDTEPNTVSMVAFGSPHDLYSLEVLFTTAEMLALRTMPQGDRRFRTSWWQGFTVGVDKKLKRENSSLIREAPGAGLVLVEQAKRADAEMRLATPHLRSSSTAYSSDRDAFSAGKSAGSQFSSSKNRLHSLPRALGRGKTSS</sequence>
<dbReference type="InterPro" id="IPR024498">
    <property type="entry name" value="DUF2786"/>
</dbReference>
<gene>
    <name evidence="3" type="ORF">UFOPK4098_00597</name>
    <name evidence="4" type="ORF">UFOPK4347_00767</name>
</gene>
<evidence type="ECO:0000256" key="1">
    <source>
        <dbReference type="SAM" id="MobiDB-lite"/>
    </source>
</evidence>